<comment type="similarity">
    <text evidence="2 6">Belongs to the metallo-beta-lactamase superfamily. RNA-metabolizing metallo-beta-lactamase-like family. CPSF2/YSH1 subfamily.</text>
</comment>
<evidence type="ECO:0000256" key="1">
    <source>
        <dbReference type="ARBA" id="ARBA00004123"/>
    </source>
</evidence>
<dbReference type="InterPro" id="IPR035639">
    <property type="entry name" value="CPSF2_MBL"/>
</dbReference>
<dbReference type="Pfam" id="PF10996">
    <property type="entry name" value="Beta-Casp"/>
    <property type="match status" value="1"/>
</dbReference>
<evidence type="ECO:0000256" key="3">
    <source>
        <dbReference type="ARBA" id="ARBA00022664"/>
    </source>
</evidence>
<dbReference type="InterPro" id="IPR001279">
    <property type="entry name" value="Metallo-B-lactamas"/>
</dbReference>
<reference evidence="9 10" key="1">
    <citation type="submission" date="2024-03" db="EMBL/GenBank/DDBJ databases">
        <title>Adaptation during the transition from Ophiocordyceps entomopathogen to insect associate is accompanied by gene loss and intensified selection.</title>
        <authorList>
            <person name="Ward C.M."/>
            <person name="Onetto C.A."/>
            <person name="Borneman A.R."/>
        </authorList>
    </citation>
    <scope>NUCLEOTIDE SEQUENCE [LARGE SCALE GENOMIC DNA]</scope>
    <source>
        <strain evidence="9">AWRI1</strain>
        <tissue evidence="9">Single Adult Female</tissue>
    </source>
</reference>
<accession>A0AAN9Y6K3</accession>
<comment type="caution">
    <text evidence="9">The sequence shown here is derived from an EMBL/GenBank/DDBJ whole genome shotgun (WGS) entry which is preliminary data.</text>
</comment>
<evidence type="ECO:0000256" key="7">
    <source>
        <dbReference type="SAM" id="MobiDB-lite"/>
    </source>
</evidence>
<comment type="subcellular location">
    <subcellularLocation>
        <location evidence="1 6">Nucleus</location>
    </subcellularLocation>
</comment>
<dbReference type="InterPro" id="IPR027075">
    <property type="entry name" value="CPSF2"/>
</dbReference>
<dbReference type="InterPro" id="IPR011108">
    <property type="entry name" value="RMMBL"/>
</dbReference>
<evidence type="ECO:0000256" key="5">
    <source>
        <dbReference type="ARBA" id="ARBA00023242"/>
    </source>
</evidence>
<gene>
    <name evidence="9" type="ORF">V9T40_006365</name>
</gene>
<dbReference type="Gene3D" id="3.60.15.10">
    <property type="entry name" value="Ribonuclease Z/Hydroxyacylglutathione hydrolase-like"/>
    <property type="match status" value="1"/>
</dbReference>
<proteinExistence type="inferred from homology"/>
<dbReference type="PANTHER" id="PTHR45922:SF1">
    <property type="entry name" value="CLEAVAGE AND POLYADENYLATION SPECIFICITY FACTOR SUBUNIT 2"/>
    <property type="match status" value="1"/>
</dbReference>
<dbReference type="GO" id="GO:0005847">
    <property type="term" value="C:mRNA cleavage and polyadenylation specificity factor complex"/>
    <property type="evidence" value="ECO:0007669"/>
    <property type="project" value="InterPro"/>
</dbReference>
<dbReference type="SUPFAM" id="SSF56281">
    <property type="entry name" value="Metallo-hydrolase/oxidoreductase"/>
    <property type="match status" value="1"/>
</dbReference>
<dbReference type="AlphaFoldDB" id="A0AAN9Y6K3"/>
<name>A0AAN9Y6K3_9HEMI</name>
<evidence type="ECO:0000256" key="6">
    <source>
        <dbReference type="RuleBase" id="RU365006"/>
    </source>
</evidence>
<dbReference type="FunFam" id="3.60.15.10:FF:000008">
    <property type="entry name" value="Cleavage and polyadenylation specificity factor subunit 2"/>
    <property type="match status" value="1"/>
</dbReference>
<sequence>MTSIIKLHAISGAYDESPPCYILQLDEFRFLLDCGWDEKFDENFIKELRKHLPLIDAVLLSHPDVLHLGALPYLVGKCGLSCPIYATIPVYKMGQMFMYDLYQSRHNMEDFDTFTLDDVDAAFDKIIQLKYNQSVALKGKGYGITITPLPAGHMIGGSIWKIVKVGEEDIIYAVDFNHKKERHLNGCELEKISRPSLLITDTFNASYVQARRRIRDEKLMTNILQTLRNNGNVLIAADTAGRVLELIHMLDQLWRNKDSGLIAYSLALLNNVSYNVVEFAKSQIEWMSDKLTKSFDSARINPFQFKHVQLCHSLAELNKVSSPKVVLASTPDMECGFSRELFLQWAPKSNNSIILTSRSPPGTLARKLLDMTENDRTMQLFVKKRVRLEGSELIEFQKKEKQEVVKVKKNEFIELSSDSEDDSALNVVKGKHDLMIKSSSQKQQSGFFKSSKKRYPMFPFYEEKVKYDDYGEIIKLEDFKINEIGHDLNDKCIIDDEEMIIDLNEVPTKCISFTGSITVEAQVQFIDFEGRSDGESIQRIIANLKPRRLILVRGSEESTQTMLTHVHQYTDAKIYAPKRGDSIDVTMETHIYQVRLTDALLSSLDFRTGKDAEIAWLNARISNKGKKRKAKIEEPKDDESKDEKNGIDDEEIPDDDVFNLEAVPMTEITGHLPVFVNELKLSDFKQVLTKNQIPTDVLGGVLYCCNGTVAVRRIENGRVVLEGCLSEDYYKIRKLLYEQYAIL</sequence>
<dbReference type="Pfam" id="PF07521">
    <property type="entry name" value="RMMBL"/>
    <property type="match status" value="1"/>
</dbReference>
<dbReference type="EMBL" id="JBBCAQ010000014">
    <property type="protein sequence ID" value="KAK7598130.1"/>
    <property type="molecule type" value="Genomic_DNA"/>
</dbReference>
<dbReference type="InterPro" id="IPR022712">
    <property type="entry name" value="Beta_Casp"/>
</dbReference>
<feature type="compositionally biased region" description="Basic and acidic residues" evidence="7">
    <location>
        <begin position="631"/>
        <end position="647"/>
    </location>
</feature>
<dbReference type="Pfam" id="PF16661">
    <property type="entry name" value="Lactamase_B_6"/>
    <property type="match status" value="1"/>
</dbReference>
<dbReference type="GO" id="GO:0003723">
    <property type="term" value="F:RNA binding"/>
    <property type="evidence" value="ECO:0007669"/>
    <property type="project" value="UniProtKB-KW"/>
</dbReference>
<evidence type="ECO:0000256" key="4">
    <source>
        <dbReference type="ARBA" id="ARBA00022884"/>
    </source>
</evidence>
<keyword evidence="5 6" id="KW-0539">Nucleus</keyword>
<dbReference type="Pfam" id="PF13299">
    <property type="entry name" value="CPSF100_C"/>
    <property type="match status" value="1"/>
</dbReference>
<dbReference type="CDD" id="cd16293">
    <property type="entry name" value="CPSF2-like_MBL-fold"/>
    <property type="match status" value="1"/>
</dbReference>
<keyword evidence="4 6" id="KW-0694">RNA-binding</keyword>
<dbReference type="PANTHER" id="PTHR45922">
    <property type="entry name" value="CLEAVAGE AND POLYADENYLATION SPECIFICITY FACTOR SUBUNIT 2"/>
    <property type="match status" value="1"/>
</dbReference>
<organism evidence="9 10">
    <name type="scientific">Parthenolecanium corni</name>
    <dbReference type="NCBI Taxonomy" id="536013"/>
    <lineage>
        <taxon>Eukaryota</taxon>
        <taxon>Metazoa</taxon>
        <taxon>Ecdysozoa</taxon>
        <taxon>Arthropoda</taxon>
        <taxon>Hexapoda</taxon>
        <taxon>Insecta</taxon>
        <taxon>Pterygota</taxon>
        <taxon>Neoptera</taxon>
        <taxon>Paraneoptera</taxon>
        <taxon>Hemiptera</taxon>
        <taxon>Sternorrhyncha</taxon>
        <taxon>Coccoidea</taxon>
        <taxon>Coccidae</taxon>
        <taxon>Parthenolecanium</taxon>
    </lineage>
</organism>
<evidence type="ECO:0000313" key="10">
    <source>
        <dbReference type="Proteomes" id="UP001367676"/>
    </source>
</evidence>
<dbReference type="InterPro" id="IPR025069">
    <property type="entry name" value="Cpsf2_C"/>
</dbReference>
<protein>
    <recommendedName>
        <fullName evidence="6">Cleavage and polyadenylation specificity factor subunit 2</fullName>
    </recommendedName>
    <alternativeName>
        <fullName evidence="6">Cleavage and polyadenylation specificity factor 100 kDa subunit</fullName>
    </alternativeName>
</protein>
<evidence type="ECO:0000259" key="8">
    <source>
        <dbReference type="SMART" id="SM01027"/>
    </source>
</evidence>
<dbReference type="SMART" id="SM01027">
    <property type="entry name" value="Beta-Casp"/>
    <property type="match status" value="1"/>
</dbReference>
<evidence type="ECO:0000256" key="2">
    <source>
        <dbReference type="ARBA" id="ARBA00010624"/>
    </source>
</evidence>
<evidence type="ECO:0000313" key="9">
    <source>
        <dbReference type="EMBL" id="KAK7598130.1"/>
    </source>
</evidence>
<dbReference type="InterPro" id="IPR036866">
    <property type="entry name" value="RibonucZ/Hydroxyglut_hydro"/>
</dbReference>
<feature type="domain" description="Beta-Casp" evidence="8">
    <location>
        <begin position="243"/>
        <end position="368"/>
    </location>
</feature>
<keyword evidence="3 6" id="KW-0507">mRNA processing</keyword>
<keyword evidence="10" id="KW-1185">Reference proteome</keyword>
<dbReference type="Proteomes" id="UP001367676">
    <property type="component" value="Unassembled WGS sequence"/>
</dbReference>
<dbReference type="GO" id="GO:0006398">
    <property type="term" value="P:mRNA 3'-end processing by stem-loop binding and cleavage"/>
    <property type="evidence" value="ECO:0007669"/>
    <property type="project" value="InterPro"/>
</dbReference>
<feature type="region of interest" description="Disordered" evidence="7">
    <location>
        <begin position="627"/>
        <end position="651"/>
    </location>
</feature>